<name>A0ABQ8BT37_BRANA</name>
<keyword evidence="3" id="KW-1185">Reference proteome</keyword>
<gene>
    <name evidence="2" type="ORF">HID58_039816</name>
</gene>
<feature type="compositionally biased region" description="Low complexity" evidence="1">
    <location>
        <begin position="94"/>
        <end position="107"/>
    </location>
</feature>
<reference evidence="2 3" key="1">
    <citation type="submission" date="2021-05" db="EMBL/GenBank/DDBJ databases">
        <title>Genome Assembly of Synthetic Allotetraploid Brassica napus Reveals Homoeologous Exchanges between Subgenomes.</title>
        <authorList>
            <person name="Davis J.T."/>
        </authorList>
    </citation>
    <scope>NUCLEOTIDE SEQUENCE [LARGE SCALE GENOMIC DNA]</scope>
    <source>
        <strain evidence="3">cv. Da-Ae</strain>
        <tissue evidence="2">Seedling</tissue>
    </source>
</reference>
<evidence type="ECO:0000313" key="3">
    <source>
        <dbReference type="Proteomes" id="UP000824890"/>
    </source>
</evidence>
<sequence length="209" mass="23373">MAQKRRIGLARNKCCSLNVTCCGFRFSTKVRDKARRDIRDRTDRFRSHVVEHTSVDTIYVDVKKLQNFPWTPYLPPPSPPHVFHLIFISTTTTSTNTASTTTSSSSHLPPPYPHPPQQHPQPRHPPPHPSPHVFHLRINIHHHSIHHHGIHNHHQLFILTSSTSVSTSTTTASTTTSSSRVNQLVYLSGESISLSVGRGEGSISSRNGV</sequence>
<proteinExistence type="predicted"/>
<dbReference type="EMBL" id="JAGKQM010000010">
    <property type="protein sequence ID" value="KAH0907989.1"/>
    <property type="molecule type" value="Genomic_DNA"/>
</dbReference>
<accession>A0ABQ8BT37</accession>
<comment type="caution">
    <text evidence="2">The sequence shown here is derived from an EMBL/GenBank/DDBJ whole genome shotgun (WGS) entry which is preliminary data.</text>
</comment>
<feature type="compositionally biased region" description="Pro residues" evidence="1">
    <location>
        <begin position="108"/>
        <end position="120"/>
    </location>
</feature>
<dbReference type="Proteomes" id="UP000824890">
    <property type="component" value="Unassembled WGS sequence"/>
</dbReference>
<evidence type="ECO:0000313" key="2">
    <source>
        <dbReference type="EMBL" id="KAH0907989.1"/>
    </source>
</evidence>
<feature type="region of interest" description="Disordered" evidence="1">
    <location>
        <begin position="94"/>
        <end position="133"/>
    </location>
</feature>
<protein>
    <submittedName>
        <fullName evidence="2">Uncharacterized protein</fullName>
    </submittedName>
</protein>
<evidence type="ECO:0000256" key="1">
    <source>
        <dbReference type="SAM" id="MobiDB-lite"/>
    </source>
</evidence>
<organism evidence="2 3">
    <name type="scientific">Brassica napus</name>
    <name type="common">Rape</name>
    <dbReference type="NCBI Taxonomy" id="3708"/>
    <lineage>
        <taxon>Eukaryota</taxon>
        <taxon>Viridiplantae</taxon>
        <taxon>Streptophyta</taxon>
        <taxon>Embryophyta</taxon>
        <taxon>Tracheophyta</taxon>
        <taxon>Spermatophyta</taxon>
        <taxon>Magnoliopsida</taxon>
        <taxon>eudicotyledons</taxon>
        <taxon>Gunneridae</taxon>
        <taxon>Pentapetalae</taxon>
        <taxon>rosids</taxon>
        <taxon>malvids</taxon>
        <taxon>Brassicales</taxon>
        <taxon>Brassicaceae</taxon>
        <taxon>Brassiceae</taxon>
        <taxon>Brassica</taxon>
    </lineage>
</organism>